<feature type="transmembrane region" description="Helical" evidence="9">
    <location>
        <begin position="331"/>
        <end position="347"/>
    </location>
</feature>
<keyword evidence="11" id="KW-1185">Reference proteome</keyword>
<dbReference type="AlphaFoldDB" id="A0A6G1HWB1"/>
<evidence type="ECO:0000256" key="1">
    <source>
        <dbReference type="ARBA" id="ARBA00004477"/>
    </source>
</evidence>
<keyword evidence="3" id="KW-0378">Hydrolase</keyword>
<keyword evidence="7 9" id="KW-0472">Membrane</keyword>
<evidence type="ECO:0000256" key="6">
    <source>
        <dbReference type="ARBA" id="ARBA00023098"/>
    </source>
</evidence>
<feature type="transmembrane region" description="Helical" evidence="9">
    <location>
        <begin position="305"/>
        <end position="325"/>
    </location>
</feature>
<feature type="transmembrane region" description="Helical" evidence="9">
    <location>
        <begin position="168"/>
        <end position="187"/>
    </location>
</feature>
<evidence type="ECO:0000256" key="4">
    <source>
        <dbReference type="ARBA" id="ARBA00022824"/>
    </source>
</evidence>
<feature type="transmembrane region" description="Helical" evidence="9">
    <location>
        <begin position="106"/>
        <end position="125"/>
    </location>
</feature>
<keyword evidence="4" id="KW-0256">Endoplasmic reticulum</keyword>
<feature type="region of interest" description="Disordered" evidence="8">
    <location>
        <begin position="1"/>
        <end position="36"/>
    </location>
</feature>
<evidence type="ECO:0000256" key="5">
    <source>
        <dbReference type="ARBA" id="ARBA00022989"/>
    </source>
</evidence>
<dbReference type="GO" id="GO:0034389">
    <property type="term" value="P:lipid droplet organization"/>
    <property type="evidence" value="ECO:0007669"/>
    <property type="project" value="TreeGrafter"/>
</dbReference>
<dbReference type="PANTHER" id="PTHR23129:SF0">
    <property type="entry name" value="ACYL-COENZYME A DIPHOSPHATASE FITM2"/>
    <property type="match status" value="1"/>
</dbReference>
<keyword evidence="2 9" id="KW-0812">Transmembrane</keyword>
<feature type="compositionally biased region" description="Pro residues" evidence="8">
    <location>
        <begin position="8"/>
        <end position="22"/>
    </location>
</feature>
<keyword evidence="6" id="KW-0443">Lipid metabolism</keyword>
<sequence>MATKRKPSPPPFSQYSAPPQPQPQTTTTASHPWHALTPHLPTPLETALLALYPLTLALGSLFASLAPHIRASPYSQQHQAFHPEKLAPAYWARKTNAWNVVFVKRGWGWVSAALLLFALSHRAFWRKANALEHAKARLNNPDTGAKALSARADERDNRDRRLRRLAQLFVRWALCTTAWAATTQWFLGPALIDRIFVLTGGGCVPPGGDTHAALAARSHAQCRRAGGAWLGGHDVSGHVFLLVLGSAMLGLEILPTVLRAAGLREERRVRKASGHVGRVGRSLEVESRDGGGDGGEGPTGLGTRIAIGVVGVCWWMLLMTAAFFHDWREKWAGGFIAGLVVWGVYFAPRGWAEWRGVVGMPGL</sequence>
<dbReference type="GO" id="GO:0005789">
    <property type="term" value="C:endoplasmic reticulum membrane"/>
    <property type="evidence" value="ECO:0007669"/>
    <property type="project" value="UniProtKB-SubCell"/>
</dbReference>
<comment type="subcellular location">
    <subcellularLocation>
        <location evidence="1">Endoplasmic reticulum membrane</location>
        <topology evidence="1">Multi-pass membrane protein</topology>
    </subcellularLocation>
</comment>
<evidence type="ECO:0000256" key="2">
    <source>
        <dbReference type="ARBA" id="ARBA00022692"/>
    </source>
</evidence>
<evidence type="ECO:0000313" key="10">
    <source>
        <dbReference type="EMBL" id="KAF2400224.1"/>
    </source>
</evidence>
<name>A0A6G1HWB1_9PEZI</name>
<dbReference type="EMBL" id="ML996695">
    <property type="protein sequence ID" value="KAF2400224.1"/>
    <property type="molecule type" value="Genomic_DNA"/>
</dbReference>
<evidence type="ECO:0000256" key="8">
    <source>
        <dbReference type="SAM" id="MobiDB-lite"/>
    </source>
</evidence>
<evidence type="ECO:0008006" key="12">
    <source>
        <dbReference type="Google" id="ProtNLM"/>
    </source>
</evidence>
<dbReference type="GO" id="GO:0008654">
    <property type="term" value="P:phospholipid biosynthetic process"/>
    <property type="evidence" value="ECO:0007669"/>
    <property type="project" value="TreeGrafter"/>
</dbReference>
<dbReference type="Pfam" id="PF10261">
    <property type="entry name" value="FIT"/>
    <property type="match status" value="1"/>
</dbReference>
<dbReference type="GO" id="GO:0019915">
    <property type="term" value="P:lipid storage"/>
    <property type="evidence" value="ECO:0007669"/>
    <property type="project" value="InterPro"/>
</dbReference>
<keyword evidence="5 9" id="KW-1133">Transmembrane helix</keyword>
<dbReference type="PANTHER" id="PTHR23129">
    <property type="entry name" value="ACYL-COENZYME A DIPHOSPHATASE FITM2"/>
    <property type="match status" value="1"/>
</dbReference>
<accession>A0A6G1HWB1</accession>
<evidence type="ECO:0000313" key="11">
    <source>
        <dbReference type="Proteomes" id="UP000799640"/>
    </source>
</evidence>
<protein>
    <recommendedName>
        <fullName evidence="12">FIT family protein scs3</fullName>
    </recommendedName>
</protein>
<evidence type="ECO:0000256" key="9">
    <source>
        <dbReference type="SAM" id="Phobius"/>
    </source>
</evidence>
<dbReference type="OrthoDB" id="5579088at2759"/>
<evidence type="ECO:0000256" key="7">
    <source>
        <dbReference type="ARBA" id="ARBA00023136"/>
    </source>
</evidence>
<reference evidence="10" key="1">
    <citation type="journal article" date="2020" name="Stud. Mycol.">
        <title>101 Dothideomycetes genomes: a test case for predicting lifestyles and emergence of pathogens.</title>
        <authorList>
            <person name="Haridas S."/>
            <person name="Albert R."/>
            <person name="Binder M."/>
            <person name="Bloem J."/>
            <person name="Labutti K."/>
            <person name="Salamov A."/>
            <person name="Andreopoulos B."/>
            <person name="Baker S."/>
            <person name="Barry K."/>
            <person name="Bills G."/>
            <person name="Bluhm B."/>
            <person name="Cannon C."/>
            <person name="Castanera R."/>
            <person name="Culley D."/>
            <person name="Daum C."/>
            <person name="Ezra D."/>
            <person name="Gonzalez J."/>
            <person name="Henrissat B."/>
            <person name="Kuo A."/>
            <person name="Liang C."/>
            <person name="Lipzen A."/>
            <person name="Lutzoni F."/>
            <person name="Magnuson J."/>
            <person name="Mondo S."/>
            <person name="Nolan M."/>
            <person name="Ohm R."/>
            <person name="Pangilinan J."/>
            <person name="Park H.-J."/>
            <person name="Ramirez L."/>
            <person name="Alfaro M."/>
            <person name="Sun H."/>
            <person name="Tritt A."/>
            <person name="Yoshinaga Y."/>
            <person name="Zwiers L.-H."/>
            <person name="Turgeon B."/>
            <person name="Goodwin S."/>
            <person name="Spatafora J."/>
            <person name="Crous P."/>
            <person name="Grigoriev I."/>
        </authorList>
    </citation>
    <scope>NUCLEOTIDE SEQUENCE</scope>
    <source>
        <strain evidence="10">CBS 262.69</strain>
    </source>
</reference>
<evidence type="ECO:0000256" key="3">
    <source>
        <dbReference type="ARBA" id="ARBA00022801"/>
    </source>
</evidence>
<feature type="transmembrane region" description="Helical" evidence="9">
    <location>
        <begin position="239"/>
        <end position="261"/>
    </location>
</feature>
<gene>
    <name evidence="10" type="ORF">EJ06DRAFT_543098</name>
</gene>
<proteinExistence type="predicted"/>
<feature type="transmembrane region" description="Helical" evidence="9">
    <location>
        <begin position="47"/>
        <end position="66"/>
    </location>
</feature>
<dbReference type="GO" id="GO:0010945">
    <property type="term" value="F:coenzyme A diphosphatase activity"/>
    <property type="evidence" value="ECO:0007669"/>
    <property type="project" value="InterPro"/>
</dbReference>
<dbReference type="InterPro" id="IPR019388">
    <property type="entry name" value="FIT"/>
</dbReference>
<organism evidence="10 11">
    <name type="scientific">Trichodelitschia bisporula</name>
    <dbReference type="NCBI Taxonomy" id="703511"/>
    <lineage>
        <taxon>Eukaryota</taxon>
        <taxon>Fungi</taxon>
        <taxon>Dikarya</taxon>
        <taxon>Ascomycota</taxon>
        <taxon>Pezizomycotina</taxon>
        <taxon>Dothideomycetes</taxon>
        <taxon>Dothideomycetes incertae sedis</taxon>
        <taxon>Phaeotrichales</taxon>
        <taxon>Phaeotrichaceae</taxon>
        <taxon>Trichodelitschia</taxon>
    </lineage>
</organism>
<dbReference type="Proteomes" id="UP000799640">
    <property type="component" value="Unassembled WGS sequence"/>
</dbReference>
<feature type="compositionally biased region" description="Low complexity" evidence="8">
    <location>
        <begin position="23"/>
        <end position="36"/>
    </location>
</feature>